<organism evidence="2 3">
    <name type="scientific">Ureibacillus massiliensis 4400831 = CIP 108448 = CCUG 49529</name>
    <dbReference type="NCBI Taxonomy" id="1211035"/>
    <lineage>
        <taxon>Bacteria</taxon>
        <taxon>Bacillati</taxon>
        <taxon>Bacillota</taxon>
        <taxon>Bacilli</taxon>
        <taxon>Bacillales</taxon>
        <taxon>Caryophanaceae</taxon>
        <taxon>Ureibacillus</taxon>
    </lineage>
</organism>
<dbReference type="OrthoDB" id="9808460at2"/>
<evidence type="ECO:0000256" key="1">
    <source>
        <dbReference type="SAM" id="Phobius"/>
    </source>
</evidence>
<keyword evidence="1" id="KW-0812">Transmembrane</keyword>
<dbReference type="RefSeq" id="WP_036173610.1">
    <property type="nucleotide sequence ID" value="NZ_AVCZ01000006.1"/>
</dbReference>
<dbReference type="InterPro" id="IPR007403">
    <property type="entry name" value="DUF456"/>
</dbReference>
<protein>
    <submittedName>
        <fullName evidence="2">Membrane protein</fullName>
    </submittedName>
</protein>
<dbReference type="eggNOG" id="COG2839">
    <property type="taxonomic scope" value="Bacteria"/>
</dbReference>
<feature type="transmembrane region" description="Helical" evidence="1">
    <location>
        <begin position="49"/>
        <end position="72"/>
    </location>
</feature>
<accession>A0A0A3J3M7</accession>
<feature type="transmembrane region" description="Helical" evidence="1">
    <location>
        <begin position="7"/>
        <end position="37"/>
    </location>
</feature>
<sequence>MDIIAWALIIASFVIAFVGLVYPIIPSVLFILLGFIIYGLFYSFSVYSWWFWVIEILLVILLFVADTVSNLIGVKKFGGTKAGIWGSTIGLLVGPFIIPFAGILIGPFLGAVVGELIVTKFNFMQAIKSGIGSLIGFITSVITKGILQIVMIIVFFIAI</sequence>
<evidence type="ECO:0000313" key="2">
    <source>
        <dbReference type="EMBL" id="KGR91551.1"/>
    </source>
</evidence>
<proteinExistence type="predicted"/>
<comment type="caution">
    <text evidence="2">The sequence shown here is derived from an EMBL/GenBank/DDBJ whole genome shotgun (WGS) entry which is preliminary data.</text>
</comment>
<evidence type="ECO:0000313" key="3">
    <source>
        <dbReference type="Proteomes" id="UP000030595"/>
    </source>
</evidence>
<name>A0A0A3J3M7_9BACL</name>
<keyword evidence="1" id="KW-1133">Transmembrane helix</keyword>
<keyword evidence="1" id="KW-0472">Membrane</keyword>
<dbReference type="PANTHER" id="PTHR39165">
    <property type="entry name" value="IG HYPOTHETICAL 17883"/>
    <property type="match status" value="1"/>
</dbReference>
<gene>
    <name evidence="2" type="ORF">CD30_05725</name>
</gene>
<dbReference type="PANTHER" id="PTHR39165:SF1">
    <property type="entry name" value="DUF456 DOMAIN-CONTAINING PROTEIN"/>
    <property type="match status" value="1"/>
</dbReference>
<feature type="transmembrane region" description="Helical" evidence="1">
    <location>
        <begin position="134"/>
        <end position="158"/>
    </location>
</feature>
<dbReference type="Pfam" id="PF04306">
    <property type="entry name" value="DUF456"/>
    <property type="match status" value="1"/>
</dbReference>
<feature type="transmembrane region" description="Helical" evidence="1">
    <location>
        <begin position="84"/>
        <end position="114"/>
    </location>
</feature>
<dbReference type="Proteomes" id="UP000030595">
    <property type="component" value="Unassembled WGS sequence"/>
</dbReference>
<keyword evidence="3" id="KW-1185">Reference proteome</keyword>
<dbReference type="AlphaFoldDB" id="A0A0A3J3M7"/>
<dbReference type="EMBL" id="JPVQ01000006">
    <property type="protein sequence ID" value="KGR91551.1"/>
    <property type="molecule type" value="Genomic_DNA"/>
</dbReference>
<reference evidence="2 3" key="1">
    <citation type="submission" date="2014-02" db="EMBL/GenBank/DDBJ databases">
        <title>Draft genome sequence of Lysinibacillus massiliensis CCUG 49529.</title>
        <authorList>
            <person name="Zhang F."/>
            <person name="Wang G."/>
            <person name="Zhang L."/>
        </authorList>
    </citation>
    <scope>NUCLEOTIDE SEQUENCE [LARGE SCALE GENOMIC DNA]</scope>
    <source>
        <strain evidence="2 3">CCUG 49529</strain>
    </source>
</reference>